<dbReference type="AlphaFoldDB" id="A0A6P0BB79"/>
<dbReference type="RefSeq" id="WP_164578140.1">
    <property type="nucleotide sequence ID" value="NZ_JAAXDH010000025.1"/>
</dbReference>
<name>A0A6P0BB79_RHILE</name>
<evidence type="ECO:0000313" key="2">
    <source>
        <dbReference type="Proteomes" id="UP000471560"/>
    </source>
</evidence>
<evidence type="ECO:0000313" key="1">
    <source>
        <dbReference type="EMBL" id="NEI37190.1"/>
    </source>
</evidence>
<dbReference type="Gene3D" id="6.10.140.1340">
    <property type="match status" value="1"/>
</dbReference>
<accession>A0A6P0BB79</accession>
<gene>
    <name evidence="1" type="ORF">GR204_24935</name>
</gene>
<dbReference type="EMBL" id="WUEZ01000032">
    <property type="protein sequence ID" value="NEI37190.1"/>
    <property type="molecule type" value="Genomic_DNA"/>
</dbReference>
<proteinExistence type="predicted"/>
<protein>
    <recommendedName>
        <fullName evidence="3">DUF2892 domain-containing protein</fullName>
    </recommendedName>
</protein>
<comment type="caution">
    <text evidence="1">The sequence shown here is derived from an EMBL/GenBank/DDBJ whole genome shotgun (WGS) entry which is preliminary data.</text>
</comment>
<evidence type="ECO:0008006" key="3">
    <source>
        <dbReference type="Google" id="ProtNLM"/>
    </source>
</evidence>
<reference evidence="1 2" key="1">
    <citation type="submission" date="2019-12" db="EMBL/GenBank/DDBJ databases">
        <title>Rhizobium genotypes associated with high levels of biological nitrogen fixation by grain legumes in a temperate-maritime cropping system.</title>
        <authorList>
            <person name="Maluk M."/>
            <person name="Francesc Ferrando Molina F."/>
            <person name="Lopez Del Egido L."/>
            <person name="Lafos M."/>
            <person name="Langarica-Fuentes A."/>
            <person name="Gebre Yohannes G."/>
            <person name="Young M.W."/>
            <person name="Martin P."/>
            <person name="Gantlett R."/>
            <person name="Kenicer G."/>
            <person name="Hawes C."/>
            <person name="Begg G.S."/>
            <person name="Quilliam R.S."/>
            <person name="Squire G.R."/>
            <person name="Poole P.S."/>
            <person name="Young P.W."/>
            <person name="Iannetta P.M."/>
            <person name="James E.K."/>
        </authorList>
    </citation>
    <scope>NUCLEOTIDE SEQUENCE [LARGE SCALE GENOMIC DNA]</scope>
    <source>
        <strain evidence="1 2">JHI1096</strain>
    </source>
</reference>
<organism evidence="1 2">
    <name type="scientific">Rhizobium leguminosarum</name>
    <dbReference type="NCBI Taxonomy" id="384"/>
    <lineage>
        <taxon>Bacteria</taxon>
        <taxon>Pseudomonadati</taxon>
        <taxon>Pseudomonadota</taxon>
        <taxon>Alphaproteobacteria</taxon>
        <taxon>Hyphomicrobiales</taxon>
        <taxon>Rhizobiaceae</taxon>
        <taxon>Rhizobium/Agrobacterium group</taxon>
        <taxon>Rhizobium</taxon>
    </lineage>
</organism>
<sequence length="150" mass="16931">MATTANRVSAQTSNEINRRLRWQMEDRLAYYEAHSDQIESRLAELDREWDIERTLEANASTLAITGTVLAATVDRRWLALPAIVTGFLFQHAVQGWCPPLPILRRLGFRTAEEINQERYALKALRGDFEAHGGNKLDAVLQAIGVRRGTA</sequence>
<dbReference type="Proteomes" id="UP000471560">
    <property type="component" value="Unassembled WGS sequence"/>
</dbReference>